<dbReference type="SMART" id="SM00871">
    <property type="entry name" value="AraC_E_bind"/>
    <property type="match status" value="1"/>
</dbReference>
<dbReference type="Gene3D" id="3.20.80.10">
    <property type="entry name" value="Regulatory factor, effector binding domain"/>
    <property type="match status" value="1"/>
</dbReference>
<dbReference type="eggNOG" id="COG3449">
    <property type="taxonomic scope" value="Bacteria"/>
</dbReference>
<dbReference type="PROSITE" id="PS00041">
    <property type="entry name" value="HTH_ARAC_FAMILY_1"/>
    <property type="match status" value="1"/>
</dbReference>
<dbReference type="Proteomes" id="UP000006228">
    <property type="component" value="Unassembled WGS sequence"/>
</dbReference>
<dbReference type="InterPro" id="IPR009057">
    <property type="entry name" value="Homeodomain-like_sf"/>
</dbReference>
<comment type="caution">
    <text evidence="5">The sequence shown here is derived from an EMBL/GenBank/DDBJ whole genome shotgun (WGS) entry which is preliminary data.</text>
</comment>
<gene>
    <name evidence="5" type="ORF">VISI1226_05159</name>
</gene>
<evidence type="ECO:0000313" key="5">
    <source>
        <dbReference type="EMBL" id="EGA72166.1"/>
    </source>
</evidence>
<proteinExistence type="predicted"/>
<keyword evidence="2" id="KW-0238">DNA-binding</keyword>
<feature type="domain" description="HTH araC/xylS-type" evidence="4">
    <location>
        <begin position="12"/>
        <end position="111"/>
    </location>
</feature>
<dbReference type="Pfam" id="PF12833">
    <property type="entry name" value="HTH_18"/>
    <property type="match status" value="1"/>
</dbReference>
<dbReference type="InterPro" id="IPR029442">
    <property type="entry name" value="GyrI-like"/>
</dbReference>
<dbReference type="InterPro" id="IPR020449">
    <property type="entry name" value="Tscrpt_reg_AraC-type_HTH"/>
</dbReference>
<dbReference type="OrthoDB" id="282744at2"/>
<dbReference type="PANTHER" id="PTHR40055">
    <property type="entry name" value="TRANSCRIPTIONAL REGULATOR YGIV-RELATED"/>
    <property type="match status" value="1"/>
</dbReference>
<dbReference type="eggNOG" id="COG2207">
    <property type="taxonomic scope" value="Bacteria"/>
</dbReference>
<dbReference type="GO" id="GO:0043565">
    <property type="term" value="F:sequence-specific DNA binding"/>
    <property type="evidence" value="ECO:0007669"/>
    <property type="project" value="InterPro"/>
</dbReference>
<dbReference type="InterPro" id="IPR011256">
    <property type="entry name" value="Reg_factor_effector_dom_sf"/>
</dbReference>
<dbReference type="AlphaFoldDB" id="E8M1I6"/>
<dbReference type="Gene3D" id="1.10.10.60">
    <property type="entry name" value="Homeodomain-like"/>
    <property type="match status" value="2"/>
</dbReference>
<dbReference type="PRINTS" id="PR00032">
    <property type="entry name" value="HTHARAC"/>
</dbReference>
<keyword evidence="1" id="KW-0805">Transcription regulation</keyword>
<reference evidence="5 6" key="1">
    <citation type="journal article" date="2012" name="Int. J. Syst. Evol. Microbiol.">
        <title>Vibrio caribbeanicus sp. nov., isolated from the marine sponge Scleritoderma cyanea.</title>
        <authorList>
            <person name="Hoffmann M."/>
            <person name="Monday S.R."/>
            <person name="Allard M.W."/>
            <person name="Strain E.A."/>
            <person name="Whittaker P."/>
            <person name="Naum M."/>
            <person name="McCarthy P.J."/>
            <person name="Lopez J.V."/>
            <person name="Fischer M."/>
            <person name="Brown E.W."/>
        </authorList>
    </citation>
    <scope>NUCLEOTIDE SEQUENCE [LARGE SCALE GENOMIC DNA]</scope>
    <source>
        <strain evidence="6">DSMZ 21326</strain>
    </source>
</reference>
<dbReference type="SUPFAM" id="SSF46689">
    <property type="entry name" value="Homeodomain-like"/>
    <property type="match status" value="2"/>
</dbReference>
<evidence type="ECO:0000256" key="3">
    <source>
        <dbReference type="ARBA" id="ARBA00023163"/>
    </source>
</evidence>
<dbReference type="InterPro" id="IPR018062">
    <property type="entry name" value="HTH_AraC-typ_CS"/>
</dbReference>
<dbReference type="EMBL" id="AEVT01000006">
    <property type="protein sequence ID" value="EGA72166.1"/>
    <property type="molecule type" value="Genomic_DNA"/>
</dbReference>
<dbReference type="GO" id="GO:0003700">
    <property type="term" value="F:DNA-binding transcription factor activity"/>
    <property type="evidence" value="ECO:0007669"/>
    <property type="project" value="InterPro"/>
</dbReference>
<dbReference type="Pfam" id="PF06445">
    <property type="entry name" value="GyrI-like"/>
    <property type="match status" value="1"/>
</dbReference>
<keyword evidence="3" id="KW-0804">Transcription</keyword>
<name>E8M1I6_PHOS4</name>
<dbReference type="SMART" id="SM00342">
    <property type="entry name" value="HTH_ARAC"/>
    <property type="match status" value="1"/>
</dbReference>
<dbReference type="RefSeq" id="WP_008072887.1">
    <property type="nucleotide sequence ID" value="NZ_AEVT01000006.1"/>
</dbReference>
<protein>
    <submittedName>
        <fullName evidence="5">Transcriptional regulator</fullName>
    </submittedName>
</protein>
<dbReference type="InterPro" id="IPR050908">
    <property type="entry name" value="SmbC-like"/>
</dbReference>
<dbReference type="PANTHER" id="PTHR40055:SF1">
    <property type="entry name" value="TRANSCRIPTIONAL REGULATOR YGIV-RELATED"/>
    <property type="match status" value="1"/>
</dbReference>
<dbReference type="InterPro" id="IPR018060">
    <property type="entry name" value="HTH_AraC"/>
</dbReference>
<dbReference type="GeneID" id="95567534"/>
<evidence type="ECO:0000259" key="4">
    <source>
        <dbReference type="PROSITE" id="PS01124"/>
    </source>
</evidence>
<accession>E8M1I6</accession>
<dbReference type="SUPFAM" id="SSF55136">
    <property type="entry name" value="Probable bacterial effector-binding domain"/>
    <property type="match status" value="1"/>
</dbReference>
<evidence type="ECO:0000313" key="6">
    <source>
        <dbReference type="Proteomes" id="UP000006228"/>
    </source>
</evidence>
<sequence>MKVNKRHDRQIKIVCDFIDINLDGDFTLEQLSAKAACSKYHFHRIFKSLMGISVMQYVLLARMKRASFRLAFEPHYSVTDIAFEARFESLEAFSRAFSRLFGQSPSQFRIQPDWQSWHLNYEFHPPTAGESVMDVNIVDFEEREVALIEHKGNPKLVYETAAKFISWRKSTGLSPIASSETFGIPHSDPSNTPDNEFQFDICGSHLGEVPNNSFGVKSSAIPSGRCAMTIHKGSHNTIGDTVNYLYQQWLEQSGEELREFPCFFRYVNFIHDVDEHELRTEVFLPIR</sequence>
<evidence type="ECO:0000256" key="2">
    <source>
        <dbReference type="ARBA" id="ARBA00023125"/>
    </source>
</evidence>
<dbReference type="PROSITE" id="PS01124">
    <property type="entry name" value="HTH_ARAC_FAMILY_2"/>
    <property type="match status" value="1"/>
</dbReference>
<evidence type="ECO:0000256" key="1">
    <source>
        <dbReference type="ARBA" id="ARBA00023015"/>
    </source>
</evidence>
<dbReference type="InterPro" id="IPR010499">
    <property type="entry name" value="AraC_E-bd"/>
</dbReference>
<organism evidence="5 6">
    <name type="scientific">Vibrio sinaloensis DSM 21326</name>
    <dbReference type="NCBI Taxonomy" id="945550"/>
    <lineage>
        <taxon>Bacteria</taxon>
        <taxon>Pseudomonadati</taxon>
        <taxon>Pseudomonadota</taxon>
        <taxon>Gammaproteobacteria</taxon>
        <taxon>Vibrionales</taxon>
        <taxon>Vibrionaceae</taxon>
        <taxon>Vibrio</taxon>
        <taxon>Vibrio oreintalis group</taxon>
    </lineage>
</organism>